<sequence length="246" mass="26990">MSDHPGPSRLQVLFEAALQDYEKQTGIVLANHPLAERLQSCDSVESVTAVLREQTQAFSDFRGRDKITKLLKNVVSVLHKLSATADLGQAIGLNFPPVTAIKTGLAVLLSVVKGVIDGYDALVDLLESIEHFLNRLDIYTKIPPTVAMSEMVVKILVELLSALALVTKEIKQGKPKKLIKKLLGEKDVEAVIQRLDRLTQDEARITAAQTLEVVYGLVQNMRVVMDGGKASVDCVQNALGMFFWTP</sequence>
<keyword evidence="3" id="KW-1185">Reference proteome</keyword>
<evidence type="ECO:0000313" key="3">
    <source>
        <dbReference type="Proteomes" id="UP000759537"/>
    </source>
</evidence>
<dbReference type="Proteomes" id="UP000759537">
    <property type="component" value="Unassembled WGS sequence"/>
</dbReference>
<gene>
    <name evidence="2" type="ORF">DFH94DRAFT_845458</name>
</gene>
<protein>
    <recommendedName>
        <fullName evidence="1">Fungal STAND N-terminal Goodbye domain-containing protein</fullName>
    </recommendedName>
</protein>
<accession>A0A9P5MUN3</accession>
<name>A0A9P5MUN3_9AGAM</name>
<reference evidence="2" key="1">
    <citation type="submission" date="2019-10" db="EMBL/GenBank/DDBJ databases">
        <authorList>
            <consortium name="DOE Joint Genome Institute"/>
            <person name="Kuo A."/>
            <person name="Miyauchi S."/>
            <person name="Kiss E."/>
            <person name="Drula E."/>
            <person name="Kohler A."/>
            <person name="Sanchez-Garcia M."/>
            <person name="Andreopoulos B."/>
            <person name="Barry K.W."/>
            <person name="Bonito G."/>
            <person name="Buee M."/>
            <person name="Carver A."/>
            <person name="Chen C."/>
            <person name="Cichocki N."/>
            <person name="Clum A."/>
            <person name="Culley D."/>
            <person name="Crous P.W."/>
            <person name="Fauchery L."/>
            <person name="Girlanda M."/>
            <person name="Hayes R."/>
            <person name="Keri Z."/>
            <person name="LaButti K."/>
            <person name="Lipzen A."/>
            <person name="Lombard V."/>
            <person name="Magnuson J."/>
            <person name="Maillard F."/>
            <person name="Morin E."/>
            <person name="Murat C."/>
            <person name="Nolan M."/>
            <person name="Ohm R."/>
            <person name="Pangilinan J."/>
            <person name="Pereira M."/>
            <person name="Perotto S."/>
            <person name="Peter M."/>
            <person name="Riley R."/>
            <person name="Sitrit Y."/>
            <person name="Stielow B."/>
            <person name="Szollosi G."/>
            <person name="Zifcakova L."/>
            <person name="Stursova M."/>
            <person name="Spatafora J.W."/>
            <person name="Tedersoo L."/>
            <person name="Vaario L.-M."/>
            <person name="Yamada A."/>
            <person name="Yan M."/>
            <person name="Wang P."/>
            <person name="Xu J."/>
            <person name="Bruns T."/>
            <person name="Baldrian P."/>
            <person name="Vilgalys R."/>
            <person name="Henrissat B."/>
            <person name="Grigoriev I.V."/>
            <person name="Hibbett D."/>
            <person name="Nagy L.G."/>
            <person name="Martin F.M."/>
        </authorList>
    </citation>
    <scope>NUCLEOTIDE SEQUENCE</scope>
    <source>
        <strain evidence="2">Prilba</strain>
    </source>
</reference>
<dbReference type="Pfam" id="PF17109">
    <property type="entry name" value="Goodbye"/>
    <property type="match status" value="1"/>
</dbReference>
<proteinExistence type="predicted"/>
<dbReference type="InterPro" id="IPR031350">
    <property type="entry name" value="Goodbye_dom"/>
</dbReference>
<evidence type="ECO:0000259" key="1">
    <source>
        <dbReference type="Pfam" id="PF17109"/>
    </source>
</evidence>
<dbReference type="AlphaFoldDB" id="A0A9P5MUN3"/>
<dbReference type="OrthoDB" id="448455at2759"/>
<feature type="domain" description="Fungal STAND N-terminal Goodbye" evidence="1">
    <location>
        <begin position="14"/>
        <end position="139"/>
    </location>
</feature>
<comment type="caution">
    <text evidence="2">The sequence shown here is derived from an EMBL/GenBank/DDBJ whole genome shotgun (WGS) entry which is preliminary data.</text>
</comment>
<organism evidence="2 3">
    <name type="scientific">Russula ochroleuca</name>
    <dbReference type="NCBI Taxonomy" id="152965"/>
    <lineage>
        <taxon>Eukaryota</taxon>
        <taxon>Fungi</taxon>
        <taxon>Dikarya</taxon>
        <taxon>Basidiomycota</taxon>
        <taxon>Agaricomycotina</taxon>
        <taxon>Agaricomycetes</taxon>
        <taxon>Russulales</taxon>
        <taxon>Russulaceae</taxon>
        <taxon>Russula</taxon>
    </lineage>
</organism>
<dbReference type="EMBL" id="WHVB01000010">
    <property type="protein sequence ID" value="KAF8479102.1"/>
    <property type="molecule type" value="Genomic_DNA"/>
</dbReference>
<reference evidence="2" key="2">
    <citation type="journal article" date="2020" name="Nat. Commun.">
        <title>Large-scale genome sequencing of mycorrhizal fungi provides insights into the early evolution of symbiotic traits.</title>
        <authorList>
            <person name="Miyauchi S."/>
            <person name="Kiss E."/>
            <person name="Kuo A."/>
            <person name="Drula E."/>
            <person name="Kohler A."/>
            <person name="Sanchez-Garcia M."/>
            <person name="Morin E."/>
            <person name="Andreopoulos B."/>
            <person name="Barry K.W."/>
            <person name="Bonito G."/>
            <person name="Buee M."/>
            <person name="Carver A."/>
            <person name="Chen C."/>
            <person name="Cichocki N."/>
            <person name="Clum A."/>
            <person name="Culley D."/>
            <person name="Crous P.W."/>
            <person name="Fauchery L."/>
            <person name="Girlanda M."/>
            <person name="Hayes R.D."/>
            <person name="Keri Z."/>
            <person name="LaButti K."/>
            <person name="Lipzen A."/>
            <person name="Lombard V."/>
            <person name="Magnuson J."/>
            <person name="Maillard F."/>
            <person name="Murat C."/>
            <person name="Nolan M."/>
            <person name="Ohm R.A."/>
            <person name="Pangilinan J."/>
            <person name="Pereira M.F."/>
            <person name="Perotto S."/>
            <person name="Peter M."/>
            <person name="Pfister S."/>
            <person name="Riley R."/>
            <person name="Sitrit Y."/>
            <person name="Stielow J.B."/>
            <person name="Szollosi G."/>
            <person name="Zifcakova L."/>
            <person name="Stursova M."/>
            <person name="Spatafora J.W."/>
            <person name="Tedersoo L."/>
            <person name="Vaario L.M."/>
            <person name="Yamada A."/>
            <person name="Yan M."/>
            <person name="Wang P."/>
            <person name="Xu J."/>
            <person name="Bruns T."/>
            <person name="Baldrian P."/>
            <person name="Vilgalys R."/>
            <person name="Dunand C."/>
            <person name="Henrissat B."/>
            <person name="Grigoriev I.V."/>
            <person name="Hibbett D."/>
            <person name="Nagy L.G."/>
            <person name="Martin F.M."/>
        </authorList>
    </citation>
    <scope>NUCLEOTIDE SEQUENCE</scope>
    <source>
        <strain evidence="2">Prilba</strain>
    </source>
</reference>
<evidence type="ECO:0000313" key="2">
    <source>
        <dbReference type="EMBL" id="KAF8479102.1"/>
    </source>
</evidence>